<name>A0A1B6W130_9NEIS</name>
<gene>
    <name evidence="2" type="ORF">A7Q00_02030</name>
</gene>
<accession>A0A1B6W130</accession>
<dbReference type="RefSeq" id="WP_064088981.1">
    <property type="nucleotide sequence ID" value="NZ_LXSQ01000006.1"/>
</dbReference>
<evidence type="ECO:0000313" key="2">
    <source>
        <dbReference type="EMBL" id="OAM44351.1"/>
    </source>
</evidence>
<dbReference type="EMBL" id="LXSQ01000006">
    <property type="protein sequence ID" value="OAM44351.1"/>
    <property type="molecule type" value="Genomic_DNA"/>
</dbReference>
<feature type="signal peptide" evidence="1">
    <location>
        <begin position="1"/>
        <end position="20"/>
    </location>
</feature>
<keyword evidence="3" id="KW-1185">Reference proteome</keyword>
<dbReference type="Proteomes" id="UP000077726">
    <property type="component" value="Unassembled WGS sequence"/>
</dbReference>
<reference evidence="3" key="1">
    <citation type="submission" date="2016-05" db="EMBL/GenBank/DDBJ databases">
        <title>Draft genome of Corynebacterium afermentans subsp. afermentans LCDC 88199T.</title>
        <authorList>
            <person name="Bernier A.-M."/>
            <person name="Bernard K."/>
        </authorList>
    </citation>
    <scope>NUCLEOTIDE SEQUENCE [LARGE SCALE GENOMIC DNA]</scope>
    <source>
        <strain evidence="3">NML130454</strain>
    </source>
</reference>
<sequence>MKPHTLAFLTAAILPTLALAAPQGRTNRRPQQSQKTMCLNIATARAHMITYNVTCKGNSREEAEQAPEVGNASSLFHNNGCQNILSEADVRNAMMAEINRLGGRNLSNEQYCAAIKPTVDKAEAQFGDADGAK</sequence>
<dbReference type="AlphaFoldDB" id="A0A1B6W130"/>
<protein>
    <submittedName>
        <fullName evidence="2">Uncharacterized protein</fullName>
    </submittedName>
</protein>
<proteinExistence type="predicted"/>
<keyword evidence="1" id="KW-0732">Signal</keyword>
<comment type="caution">
    <text evidence="2">The sequence shown here is derived from an EMBL/GenBank/DDBJ whole genome shotgun (WGS) entry which is preliminary data.</text>
</comment>
<organism evidence="2 3">
    <name type="scientific">Eikenella halliae</name>
    <dbReference type="NCBI Taxonomy" id="1795832"/>
    <lineage>
        <taxon>Bacteria</taxon>
        <taxon>Pseudomonadati</taxon>
        <taxon>Pseudomonadota</taxon>
        <taxon>Betaproteobacteria</taxon>
        <taxon>Neisseriales</taxon>
        <taxon>Neisseriaceae</taxon>
        <taxon>Eikenella</taxon>
    </lineage>
</organism>
<evidence type="ECO:0000256" key="1">
    <source>
        <dbReference type="SAM" id="SignalP"/>
    </source>
</evidence>
<feature type="chain" id="PRO_5008590605" evidence="1">
    <location>
        <begin position="21"/>
        <end position="133"/>
    </location>
</feature>
<evidence type="ECO:0000313" key="3">
    <source>
        <dbReference type="Proteomes" id="UP000077726"/>
    </source>
</evidence>